<accession>A0A1H9BHI6</accession>
<dbReference type="STRING" id="1186196.SAMN04489841_0752"/>
<dbReference type="InterPro" id="IPR017853">
    <property type="entry name" value="GH"/>
</dbReference>
<evidence type="ECO:0000313" key="3">
    <source>
        <dbReference type="EMBL" id="SEP88436.1"/>
    </source>
</evidence>
<dbReference type="AlphaFoldDB" id="A0A1H9BHI6"/>
<organism evidence="3 4">
    <name type="scientific">Natrinema salaciae</name>
    <dbReference type="NCBI Taxonomy" id="1186196"/>
    <lineage>
        <taxon>Archaea</taxon>
        <taxon>Methanobacteriati</taxon>
        <taxon>Methanobacteriota</taxon>
        <taxon>Stenosarchaea group</taxon>
        <taxon>Halobacteria</taxon>
        <taxon>Halobacteriales</taxon>
        <taxon>Natrialbaceae</taxon>
        <taxon>Natrinema</taxon>
    </lineage>
</organism>
<feature type="compositionally biased region" description="Basic and acidic residues" evidence="1">
    <location>
        <begin position="1"/>
        <end position="10"/>
    </location>
</feature>
<dbReference type="OrthoDB" id="34423at2157"/>
<dbReference type="InterPro" id="IPR006047">
    <property type="entry name" value="GH13_cat_dom"/>
</dbReference>
<name>A0A1H9BHI6_9EURY</name>
<sequence length="682" mass="74854">MDWRRMRMDGGETEPEASFESGDGSHHPGPPRFVTVGEGIVDPNGNEMETRDDLAPWNPDGDAAYAWRILESPDGSTAEPTDGPVAEFEPDVPGEYTLALDAPDGTHELTVRAFPEADEDAPRPRVELDATVVEGRVQLSTTASVVGDGDPDVELYVDDRNEDLLEADGTIPVDAIDEPTRVYAVAVDERHSVPDAVELVPGTDQMDHPTVCVTHPFEPPEWAVDSVVYEIFTRRFPDQDEPTFETIADRLDHLERLGIDVLWLTPFLEAESGFGTPMEFGGPHGYNTTDYFSVDPDLGTMADLEALVDACHERDIRVVFDLVINHTSDAHPFYEAAVDETHPDHERYRDWYRWADVDARDPDTYFGWEDIPNLHFGNPAVREYLLGVVDYWAERVDGFRADVAWGVPLSFWTEVSDRVTDADGEFFLLDETLPSDVEMGGGRFHTHHDDVLHDALEGLGESVTGGVTDESADEAGAADDGADAVADEFTDSAAGLDTSTADAILAAVDDRRRRGAHPDSEWLLYVENHDTDRYLTEYGRDAQLAAGAATFTLPGSPMLYYGQETGVTGRRDPMNWGAFDEDLLEYYRRLIDLRKSHPALRADADLERVASDADTDAAVAFARADPASGRRVVVVLHFGEGTAMVDLDESVDGTDLLTGADVLASDGAFAVDSVVVLEGDES</sequence>
<feature type="region of interest" description="Disordered" evidence="1">
    <location>
        <begin position="1"/>
        <end position="59"/>
    </location>
</feature>
<reference evidence="4" key="1">
    <citation type="submission" date="2016-10" db="EMBL/GenBank/DDBJ databases">
        <authorList>
            <person name="Varghese N."/>
            <person name="Submissions S."/>
        </authorList>
    </citation>
    <scope>NUCLEOTIDE SEQUENCE [LARGE SCALE GENOMIC DNA]</scope>
    <source>
        <strain evidence="4">DSM 25055</strain>
    </source>
</reference>
<dbReference type="SUPFAM" id="SSF51445">
    <property type="entry name" value="(Trans)glycosidases"/>
    <property type="match status" value="1"/>
</dbReference>
<keyword evidence="3" id="KW-0378">Hydrolase</keyword>
<dbReference type="Pfam" id="PF00128">
    <property type="entry name" value="Alpha-amylase"/>
    <property type="match status" value="1"/>
</dbReference>
<proteinExistence type="predicted"/>
<dbReference type="GO" id="GO:0016798">
    <property type="term" value="F:hydrolase activity, acting on glycosyl bonds"/>
    <property type="evidence" value="ECO:0007669"/>
    <property type="project" value="UniProtKB-KW"/>
</dbReference>
<dbReference type="RefSeq" id="WP_090613575.1">
    <property type="nucleotide sequence ID" value="NZ_FOFD01000001.1"/>
</dbReference>
<evidence type="ECO:0000313" key="4">
    <source>
        <dbReference type="Proteomes" id="UP000199114"/>
    </source>
</evidence>
<feature type="domain" description="Glycosyl hydrolase family 13 catalytic" evidence="2">
    <location>
        <begin position="230"/>
        <end position="594"/>
    </location>
</feature>
<keyword evidence="4" id="KW-1185">Reference proteome</keyword>
<evidence type="ECO:0000256" key="1">
    <source>
        <dbReference type="SAM" id="MobiDB-lite"/>
    </source>
</evidence>
<gene>
    <name evidence="3" type="ORF">SAMN04489841_0752</name>
</gene>
<evidence type="ECO:0000259" key="2">
    <source>
        <dbReference type="SMART" id="SM00642"/>
    </source>
</evidence>
<dbReference type="Gene3D" id="3.20.20.80">
    <property type="entry name" value="Glycosidases"/>
    <property type="match status" value="1"/>
</dbReference>
<keyword evidence="3" id="KW-0326">Glycosidase</keyword>
<dbReference type="SMART" id="SM00642">
    <property type="entry name" value="Aamy"/>
    <property type="match status" value="1"/>
</dbReference>
<dbReference type="GO" id="GO:0005975">
    <property type="term" value="P:carbohydrate metabolic process"/>
    <property type="evidence" value="ECO:0007669"/>
    <property type="project" value="InterPro"/>
</dbReference>
<dbReference type="Proteomes" id="UP000199114">
    <property type="component" value="Unassembled WGS sequence"/>
</dbReference>
<dbReference type="EMBL" id="FOFD01000001">
    <property type="protein sequence ID" value="SEP88436.1"/>
    <property type="molecule type" value="Genomic_DNA"/>
</dbReference>
<protein>
    <submittedName>
        <fullName evidence="3">Glycosidase</fullName>
    </submittedName>
</protein>
<dbReference type="PANTHER" id="PTHR10357">
    <property type="entry name" value="ALPHA-AMYLASE FAMILY MEMBER"/>
    <property type="match status" value="1"/>
</dbReference>